<dbReference type="RefSeq" id="XP_007377410.1">
    <property type="nucleotide sequence ID" value="XM_007377348.1"/>
</dbReference>
<dbReference type="PANTHER" id="PTHR15549:SF26">
    <property type="entry name" value="AXIAL BUDDING PATTERN PROTEIN 2-RELATED"/>
    <property type="match status" value="1"/>
</dbReference>
<protein>
    <recommendedName>
        <fullName evidence="8">WSC domain-containing protein</fullName>
    </recommendedName>
</protein>
<feature type="domain" description="WSC" evidence="8">
    <location>
        <begin position="21"/>
        <end position="107"/>
    </location>
</feature>
<feature type="region of interest" description="Disordered" evidence="5">
    <location>
        <begin position="111"/>
        <end position="216"/>
    </location>
</feature>
<sequence length="265" mass="27655">MTPAYLLLLLGALVTPTYADDWTALGCFSRSSVSASSAGTYIYQSSGYCQQECGGKRIAALINGNQCYCGDSDPSDSVDKKYCNKPCSGYGLDMCGGANYFTVYVNSDVDNEGDSDDDSSSTTKSTSSSTSTSSSSNKTSSTSSASSTTSSSQTHTTVVSTITDSEGGEPSVIYKTVVQTPSHSSTSETPTETETEAEETTAAADNNNKNNDKNKNQSKSISGGAIAGAVVGAVAGVGVIAALIFLFVRYRKKKEEDEFDDIFSV</sequence>
<proteinExistence type="predicted"/>
<keyword evidence="7" id="KW-0732">Signal</keyword>
<dbReference type="OrthoDB" id="2019572at2759"/>
<keyword evidence="3 6" id="KW-1133">Transmembrane helix</keyword>
<name>G3AU63_SPAPN</name>
<evidence type="ECO:0000313" key="10">
    <source>
        <dbReference type="Proteomes" id="UP000000709"/>
    </source>
</evidence>
<feature type="non-terminal residue" evidence="9">
    <location>
        <position position="265"/>
    </location>
</feature>
<organism evidence="10">
    <name type="scientific">Spathaspora passalidarum (strain NRRL Y-27907 / 11-Y1)</name>
    <dbReference type="NCBI Taxonomy" id="619300"/>
    <lineage>
        <taxon>Eukaryota</taxon>
        <taxon>Fungi</taxon>
        <taxon>Dikarya</taxon>
        <taxon>Ascomycota</taxon>
        <taxon>Saccharomycotina</taxon>
        <taxon>Pichiomycetes</taxon>
        <taxon>Debaryomycetaceae</taxon>
        <taxon>Spathaspora</taxon>
    </lineage>
</organism>
<dbReference type="OMA" id="ANCNIAC"/>
<evidence type="ECO:0000256" key="5">
    <source>
        <dbReference type="SAM" id="MobiDB-lite"/>
    </source>
</evidence>
<dbReference type="STRING" id="619300.G3AU63"/>
<dbReference type="Pfam" id="PF01822">
    <property type="entry name" value="WSC"/>
    <property type="match status" value="1"/>
</dbReference>
<evidence type="ECO:0000256" key="2">
    <source>
        <dbReference type="ARBA" id="ARBA00022692"/>
    </source>
</evidence>
<evidence type="ECO:0000259" key="8">
    <source>
        <dbReference type="PROSITE" id="PS51212"/>
    </source>
</evidence>
<evidence type="ECO:0000256" key="4">
    <source>
        <dbReference type="ARBA" id="ARBA00023136"/>
    </source>
</evidence>
<dbReference type="InParanoid" id="G3AU63"/>
<dbReference type="eggNOG" id="KOG4157">
    <property type="taxonomic scope" value="Eukaryota"/>
</dbReference>
<reference evidence="9 10" key="1">
    <citation type="journal article" date="2011" name="Proc. Natl. Acad. Sci. U.S.A.">
        <title>Comparative genomics of xylose-fermenting fungi for enhanced biofuel production.</title>
        <authorList>
            <person name="Wohlbach D.J."/>
            <person name="Kuo A."/>
            <person name="Sato T.K."/>
            <person name="Potts K.M."/>
            <person name="Salamov A.A."/>
            <person name="LaButti K.M."/>
            <person name="Sun H."/>
            <person name="Clum A."/>
            <person name="Pangilinan J.L."/>
            <person name="Lindquist E.A."/>
            <person name="Lucas S."/>
            <person name="Lapidus A."/>
            <person name="Jin M."/>
            <person name="Gunawan C."/>
            <person name="Balan V."/>
            <person name="Dale B.E."/>
            <person name="Jeffries T.W."/>
            <person name="Zinkel R."/>
            <person name="Barry K.W."/>
            <person name="Grigoriev I.V."/>
            <person name="Gasch A.P."/>
        </authorList>
    </citation>
    <scope>NUCLEOTIDE SEQUENCE [LARGE SCALE GENOMIC DNA]</scope>
    <source>
        <strain evidence="10">NRRL Y-27907 / 11-Y1</strain>
    </source>
</reference>
<dbReference type="GO" id="GO:0071944">
    <property type="term" value="C:cell periphery"/>
    <property type="evidence" value="ECO:0007669"/>
    <property type="project" value="UniProtKB-ARBA"/>
</dbReference>
<feature type="signal peptide" evidence="7">
    <location>
        <begin position="1"/>
        <end position="19"/>
    </location>
</feature>
<dbReference type="InterPro" id="IPR002889">
    <property type="entry name" value="WSC_carb-bd"/>
</dbReference>
<feature type="chain" id="PRO_5003442630" description="WSC domain-containing protein" evidence="7">
    <location>
        <begin position="20"/>
        <end position="265"/>
    </location>
</feature>
<feature type="compositionally biased region" description="Low complexity" evidence="5">
    <location>
        <begin position="200"/>
        <end position="209"/>
    </location>
</feature>
<dbReference type="GO" id="GO:0016020">
    <property type="term" value="C:membrane"/>
    <property type="evidence" value="ECO:0007669"/>
    <property type="project" value="UniProtKB-SubCell"/>
</dbReference>
<dbReference type="Proteomes" id="UP000000709">
    <property type="component" value="Unassembled WGS sequence"/>
</dbReference>
<dbReference type="PANTHER" id="PTHR15549">
    <property type="entry name" value="PAIRED IMMUNOGLOBULIN-LIKE TYPE 2 RECEPTOR"/>
    <property type="match status" value="1"/>
</dbReference>
<feature type="compositionally biased region" description="Low complexity" evidence="5">
    <location>
        <begin position="179"/>
        <end position="190"/>
    </location>
</feature>
<keyword evidence="4 6" id="KW-0472">Membrane</keyword>
<keyword evidence="10" id="KW-1185">Reference proteome</keyword>
<evidence type="ECO:0000256" key="6">
    <source>
        <dbReference type="SAM" id="Phobius"/>
    </source>
</evidence>
<evidence type="ECO:0000256" key="7">
    <source>
        <dbReference type="SAM" id="SignalP"/>
    </source>
</evidence>
<evidence type="ECO:0000313" key="9">
    <source>
        <dbReference type="EMBL" id="EGW30439.1"/>
    </source>
</evidence>
<keyword evidence="2 6" id="KW-0812">Transmembrane</keyword>
<comment type="subcellular location">
    <subcellularLocation>
        <location evidence="1">Membrane</location>
        <topology evidence="1">Single-pass membrane protein</topology>
    </subcellularLocation>
</comment>
<evidence type="ECO:0000256" key="3">
    <source>
        <dbReference type="ARBA" id="ARBA00022989"/>
    </source>
</evidence>
<gene>
    <name evidence="9" type="ORF">SPAPADRAFT_63278</name>
</gene>
<dbReference type="HOGENOM" id="CLU_024893_0_1_1"/>
<dbReference type="EMBL" id="GL996505">
    <property type="protein sequence ID" value="EGW30439.1"/>
    <property type="molecule type" value="Genomic_DNA"/>
</dbReference>
<dbReference type="InterPro" id="IPR051694">
    <property type="entry name" value="Immunoregulatory_rcpt-like"/>
</dbReference>
<feature type="compositionally biased region" description="Low complexity" evidence="5">
    <location>
        <begin position="120"/>
        <end position="165"/>
    </location>
</feature>
<dbReference type="PROSITE" id="PS51212">
    <property type="entry name" value="WSC"/>
    <property type="match status" value="1"/>
</dbReference>
<dbReference type="GeneID" id="18874672"/>
<feature type="transmembrane region" description="Helical" evidence="6">
    <location>
        <begin position="225"/>
        <end position="248"/>
    </location>
</feature>
<evidence type="ECO:0000256" key="1">
    <source>
        <dbReference type="ARBA" id="ARBA00004167"/>
    </source>
</evidence>
<dbReference type="KEGG" id="spaa:SPAPADRAFT_63278"/>
<accession>G3AU63</accession>
<dbReference type="SMART" id="SM00321">
    <property type="entry name" value="WSC"/>
    <property type="match status" value="1"/>
</dbReference>
<dbReference type="AlphaFoldDB" id="G3AU63"/>